<evidence type="ECO:0000256" key="1">
    <source>
        <dbReference type="ARBA" id="ARBA00006227"/>
    </source>
</evidence>
<evidence type="ECO:0008006" key="5">
    <source>
        <dbReference type="Google" id="ProtNLM"/>
    </source>
</evidence>
<dbReference type="Pfam" id="PF00572">
    <property type="entry name" value="Ribosomal_L13"/>
    <property type="match status" value="1"/>
</dbReference>
<dbReference type="GO" id="GO:0006412">
    <property type="term" value="P:translation"/>
    <property type="evidence" value="ECO:0007669"/>
    <property type="project" value="InterPro"/>
</dbReference>
<dbReference type="InterPro" id="IPR005823">
    <property type="entry name" value="Ribosomal_uL13_bac-type"/>
</dbReference>
<evidence type="ECO:0000256" key="3">
    <source>
        <dbReference type="ARBA" id="ARBA00023274"/>
    </source>
</evidence>
<proteinExistence type="inferred from homology"/>
<dbReference type="PANTHER" id="PTHR11545">
    <property type="entry name" value="RIBOSOMAL PROTEIN L13"/>
    <property type="match status" value="1"/>
</dbReference>
<dbReference type="GO" id="GO:0003729">
    <property type="term" value="F:mRNA binding"/>
    <property type="evidence" value="ECO:0007669"/>
    <property type="project" value="TreeGrafter"/>
</dbReference>
<dbReference type="GO" id="GO:0003735">
    <property type="term" value="F:structural constituent of ribosome"/>
    <property type="evidence" value="ECO:0007669"/>
    <property type="project" value="InterPro"/>
</dbReference>
<comment type="similarity">
    <text evidence="1">Belongs to the universal ribosomal protein uL13 family.</text>
</comment>
<evidence type="ECO:0000256" key="2">
    <source>
        <dbReference type="ARBA" id="ARBA00022980"/>
    </source>
</evidence>
<dbReference type="InterPro" id="IPR005822">
    <property type="entry name" value="Ribosomal_uL13"/>
</dbReference>
<evidence type="ECO:0000313" key="4">
    <source>
        <dbReference type="EMBL" id="CAD8678549.1"/>
    </source>
</evidence>
<organism evidence="4">
    <name type="scientific">Pyramimonas obovata</name>
    <dbReference type="NCBI Taxonomy" id="1411642"/>
    <lineage>
        <taxon>Eukaryota</taxon>
        <taxon>Viridiplantae</taxon>
        <taxon>Chlorophyta</taxon>
        <taxon>Pyramimonadophyceae</taxon>
        <taxon>Pyramimonadales</taxon>
        <taxon>Pyramimonadaceae</taxon>
        <taxon>Pyramimonas</taxon>
        <taxon>Pyramimonas incertae sedis</taxon>
    </lineage>
</organism>
<keyword evidence="2" id="KW-0689">Ribosomal protein</keyword>
<gene>
    <name evidence="4" type="ORF">POBO1169_LOCUS14134</name>
</gene>
<dbReference type="SUPFAM" id="SSF52161">
    <property type="entry name" value="Ribosomal protein L13"/>
    <property type="match status" value="1"/>
</dbReference>
<dbReference type="HAMAP" id="MF_01366">
    <property type="entry name" value="Ribosomal_uL13"/>
    <property type="match status" value="1"/>
</dbReference>
<dbReference type="Gene3D" id="3.90.1180.10">
    <property type="entry name" value="Ribosomal protein L13"/>
    <property type="match status" value="1"/>
</dbReference>
<sequence length="204" mass="22627">MSKVPKFRGVNTEGLRFRVIDAQEEVLGRLAAHLSTVLQGKDKPTYAPNVDNGDVVVVVNAEKINLTGNKQTGKFYTWHTGYPGGLKTRSVRDQLERKPEEVLKKAVQRMLPDNKLRTARMRKLRLVVGPDHGFAAEALVPLNMPPRKDSRGTKRELEPGVVPLDPAEWSSFTLPDGKKFGDLTLLLQGDDLPLPDEKVLNGGK</sequence>
<dbReference type="PANTHER" id="PTHR11545:SF2">
    <property type="entry name" value="LARGE RIBOSOMAL SUBUNIT PROTEIN UL13M"/>
    <property type="match status" value="1"/>
</dbReference>
<dbReference type="NCBIfam" id="TIGR01066">
    <property type="entry name" value="rplM_bact"/>
    <property type="match status" value="1"/>
</dbReference>
<accession>A0A7S0WQN1</accession>
<protein>
    <recommendedName>
        <fullName evidence="5">50S ribosomal protein L13</fullName>
    </recommendedName>
</protein>
<keyword evidence="3" id="KW-0687">Ribonucleoprotein</keyword>
<dbReference type="GO" id="GO:0005762">
    <property type="term" value="C:mitochondrial large ribosomal subunit"/>
    <property type="evidence" value="ECO:0007669"/>
    <property type="project" value="TreeGrafter"/>
</dbReference>
<reference evidence="4" key="1">
    <citation type="submission" date="2021-01" db="EMBL/GenBank/DDBJ databases">
        <authorList>
            <person name="Corre E."/>
            <person name="Pelletier E."/>
            <person name="Niang G."/>
            <person name="Scheremetjew M."/>
            <person name="Finn R."/>
            <person name="Kale V."/>
            <person name="Holt S."/>
            <person name="Cochrane G."/>
            <person name="Meng A."/>
            <person name="Brown T."/>
            <person name="Cohen L."/>
        </authorList>
    </citation>
    <scope>NUCLEOTIDE SEQUENCE</scope>
    <source>
        <strain evidence="4">CCMP722</strain>
    </source>
</reference>
<name>A0A7S0WQN1_9CHLO</name>
<dbReference type="EMBL" id="HBFA01027883">
    <property type="protein sequence ID" value="CAD8678549.1"/>
    <property type="molecule type" value="Transcribed_RNA"/>
</dbReference>
<dbReference type="InterPro" id="IPR036899">
    <property type="entry name" value="Ribosomal_uL13_sf"/>
</dbReference>
<dbReference type="AlphaFoldDB" id="A0A7S0WQN1"/>
<dbReference type="GO" id="GO:0017148">
    <property type="term" value="P:negative regulation of translation"/>
    <property type="evidence" value="ECO:0007669"/>
    <property type="project" value="TreeGrafter"/>
</dbReference>
<dbReference type="CDD" id="cd00392">
    <property type="entry name" value="Ribosomal_L13"/>
    <property type="match status" value="1"/>
</dbReference>